<organism evidence="1 2">
    <name type="scientific">Pseudodesulfovibrio methanolicus</name>
    <dbReference type="NCBI Taxonomy" id="3126690"/>
    <lineage>
        <taxon>Bacteria</taxon>
        <taxon>Pseudomonadati</taxon>
        <taxon>Thermodesulfobacteriota</taxon>
        <taxon>Desulfovibrionia</taxon>
        <taxon>Desulfovibrionales</taxon>
        <taxon>Desulfovibrionaceae</taxon>
    </lineage>
</organism>
<dbReference type="Proteomes" id="UP001385389">
    <property type="component" value="Chromosome"/>
</dbReference>
<keyword evidence="2" id="KW-1185">Reference proteome</keyword>
<dbReference type="Pfam" id="PF10719">
    <property type="entry name" value="ComFB"/>
    <property type="match status" value="1"/>
</dbReference>
<sequence length="99" mass="11479">MMLKKTMKINGVDVSKIVNRNERRVAELVPQIIEEYYEDYIFEDLDIQDIYALTLNLLPAAYAQAGSIVLSDRISDYELRSQIRNAVERVLDNPTRTND</sequence>
<evidence type="ECO:0000313" key="2">
    <source>
        <dbReference type="Proteomes" id="UP001385389"/>
    </source>
</evidence>
<gene>
    <name evidence="1" type="ORF">V8V93_15795</name>
</gene>
<accession>A0ABZ2IT62</accession>
<evidence type="ECO:0000313" key="1">
    <source>
        <dbReference type="EMBL" id="WWX21894.1"/>
    </source>
</evidence>
<name>A0ABZ2IT62_9BACT</name>
<proteinExistence type="predicted"/>
<reference evidence="1 2" key="1">
    <citation type="submission" date="2024-03" db="EMBL/GenBank/DDBJ databases">
        <title>Phenotype and Genome Characterization of a Sulfate-Reducing Bacterium Pseudodesulfovibrio sp. strain 5S69, isolated from Petroleum Reservoir in Tatarstan (Russia).</title>
        <authorList>
            <person name="Bidzhieva S.K."/>
            <person name="Kadnikov V."/>
            <person name="Tourova T.P."/>
            <person name="Samigullina S.R."/>
            <person name="Sokolova D.S."/>
            <person name="Poltaraus A.B."/>
            <person name="Avtukh A.N."/>
            <person name="Tereshina V.M."/>
            <person name="Mardanov A.V."/>
            <person name="Nazina T.N."/>
        </authorList>
    </citation>
    <scope>NUCLEOTIDE SEQUENCE [LARGE SCALE GENOMIC DNA]</scope>
    <source>
        <strain evidence="1 2">5S69</strain>
    </source>
</reference>
<dbReference type="RefSeq" id="WP_338667562.1">
    <property type="nucleotide sequence ID" value="NZ_CP146609.1"/>
</dbReference>
<dbReference type="InterPro" id="IPR019657">
    <property type="entry name" value="ComFB"/>
</dbReference>
<protein>
    <submittedName>
        <fullName evidence="1">Late competence development ComFB family protein</fullName>
    </submittedName>
</protein>
<dbReference type="EMBL" id="CP146609">
    <property type="protein sequence ID" value="WWX21894.1"/>
    <property type="molecule type" value="Genomic_DNA"/>
</dbReference>